<gene>
    <name evidence="2" type="ORF">ESCO_004733</name>
</gene>
<accession>A0A0N0RSU5</accession>
<feature type="transmembrane region" description="Helical" evidence="1">
    <location>
        <begin position="51"/>
        <end position="74"/>
    </location>
</feature>
<sequence>MSPYIHVHIPFLPPLPPSKPPPADALAAPLLANTFFLLFPEALPTPLSVVAAAPVGMLLFVALTCLGSACGAVLARAVPVLRMFTTSPLFTMLYSLFLPRETARSAPRRRIPTLAAAAAVGGAHLLVVEWVLSWGRLEGLVLCVCVLCWVVARPGRI</sequence>
<evidence type="ECO:0000256" key="1">
    <source>
        <dbReference type="SAM" id="Phobius"/>
    </source>
</evidence>
<name>A0A0N0RSU5_ESCWE</name>
<keyword evidence="1" id="KW-0472">Membrane</keyword>
<feature type="transmembrane region" description="Helical" evidence="1">
    <location>
        <begin position="134"/>
        <end position="152"/>
    </location>
</feature>
<keyword evidence="1" id="KW-0812">Transmembrane</keyword>
<dbReference type="Proteomes" id="UP000053831">
    <property type="component" value="Unassembled WGS sequence"/>
</dbReference>
<feature type="transmembrane region" description="Helical" evidence="1">
    <location>
        <begin position="80"/>
        <end position="99"/>
    </location>
</feature>
<comment type="caution">
    <text evidence="2">The sequence shown here is derived from an EMBL/GenBank/DDBJ whole genome shotgun (WGS) entry which is preliminary data.</text>
</comment>
<reference evidence="2 3" key="1">
    <citation type="submission" date="2015-07" db="EMBL/GenBank/DDBJ databases">
        <title>The genome of the fungus Escovopsis weberi, a specialized disease agent of ant agriculture.</title>
        <authorList>
            <person name="de Man T.J."/>
            <person name="Stajich J.E."/>
            <person name="Kubicek C.P."/>
            <person name="Chenthamara K."/>
            <person name="Atanasova L."/>
            <person name="Druzhinina I.S."/>
            <person name="Birnbaum S."/>
            <person name="Barribeau S.M."/>
            <person name="Teiling C."/>
            <person name="Suen G."/>
            <person name="Currie C."/>
            <person name="Gerardo N.M."/>
        </authorList>
    </citation>
    <scope>NUCLEOTIDE SEQUENCE [LARGE SCALE GENOMIC DNA]</scope>
</reference>
<dbReference type="AlphaFoldDB" id="A0A0N0RSU5"/>
<keyword evidence="3" id="KW-1185">Reference proteome</keyword>
<protein>
    <submittedName>
        <fullName evidence="2">Uncharacterized protein</fullName>
    </submittedName>
</protein>
<dbReference type="EMBL" id="LGSR01000029">
    <property type="protein sequence ID" value="KOS16845.1"/>
    <property type="molecule type" value="Genomic_DNA"/>
</dbReference>
<keyword evidence="1" id="KW-1133">Transmembrane helix</keyword>
<evidence type="ECO:0000313" key="2">
    <source>
        <dbReference type="EMBL" id="KOS16845.1"/>
    </source>
</evidence>
<proteinExistence type="predicted"/>
<evidence type="ECO:0000313" key="3">
    <source>
        <dbReference type="Proteomes" id="UP000053831"/>
    </source>
</evidence>
<organism evidence="2 3">
    <name type="scientific">Escovopsis weberi</name>
    <dbReference type="NCBI Taxonomy" id="150374"/>
    <lineage>
        <taxon>Eukaryota</taxon>
        <taxon>Fungi</taxon>
        <taxon>Dikarya</taxon>
        <taxon>Ascomycota</taxon>
        <taxon>Pezizomycotina</taxon>
        <taxon>Sordariomycetes</taxon>
        <taxon>Hypocreomycetidae</taxon>
        <taxon>Hypocreales</taxon>
        <taxon>Hypocreaceae</taxon>
        <taxon>Escovopsis</taxon>
    </lineage>
</organism>